<dbReference type="Pfam" id="PF01156">
    <property type="entry name" value="IU_nuc_hydro"/>
    <property type="match status" value="1"/>
</dbReference>
<dbReference type="SUPFAM" id="SSF53590">
    <property type="entry name" value="Nucleoside hydrolase"/>
    <property type="match status" value="1"/>
</dbReference>
<reference evidence="4 5" key="1">
    <citation type="submission" date="2019-02" db="EMBL/GenBank/DDBJ databases">
        <title>Deep-cultivation of Planctomycetes and their phenomic and genomic characterization uncovers novel biology.</title>
        <authorList>
            <person name="Wiegand S."/>
            <person name="Jogler M."/>
            <person name="Boedeker C."/>
            <person name="Pinto D."/>
            <person name="Vollmers J."/>
            <person name="Rivas-Marin E."/>
            <person name="Kohn T."/>
            <person name="Peeters S.H."/>
            <person name="Heuer A."/>
            <person name="Rast P."/>
            <person name="Oberbeckmann S."/>
            <person name="Bunk B."/>
            <person name="Jeske O."/>
            <person name="Meyerdierks A."/>
            <person name="Storesund J.E."/>
            <person name="Kallscheuer N."/>
            <person name="Luecker S."/>
            <person name="Lage O.M."/>
            <person name="Pohl T."/>
            <person name="Merkel B.J."/>
            <person name="Hornburger P."/>
            <person name="Mueller R.-W."/>
            <person name="Bruemmer F."/>
            <person name="Labrenz M."/>
            <person name="Spormann A.M."/>
            <person name="Op Den Camp H."/>
            <person name="Overmann J."/>
            <person name="Amann R."/>
            <person name="Jetten M.S.M."/>
            <person name="Mascher T."/>
            <person name="Medema M.H."/>
            <person name="Devos D.P."/>
            <person name="Kaster A.-K."/>
            <person name="Ovreas L."/>
            <person name="Rohde M."/>
            <person name="Galperin M.Y."/>
            <person name="Jogler C."/>
        </authorList>
    </citation>
    <scope>NUCLEOTIDE SEQUENCE [LARGE SCALE GENOMIC DNA]</scope>
    <source>
        <strain evidence="4 5">Poly41</strain>
    </source>
</reference>
<dbReference type="AlphaFoldDB" id="A0A5C6DIX9"/>
<dbReference type="InterPro" id="IPR036452">
    <property type="entry name" value="Ribo_hydro-like"/>
</dbReference>
<accession>A0A5C6DIX9</accession>
<dbReference type="CDD" id="cd00455">
    <property type="entry name" value="nuc_hydro"/>
    <property type="match status" value="1"/>
</dbReference>
<dbReference type="PANTHER" id="PTHR12304">
    <property type="entry name" value="INOSINE-URIDINE PREFERRING NUCLEOSIDE HYDROLASE"/>
    <property type="match status" value="1"/>
</dbReference>
<evidence type="ECO:0000256" key="2">
    <source>
        <dbReference type="ARBA" id="ARBA00023295"/>
    </source>
</evidence>
<keyword evidence="5" id="KW-1185">Reference proteome</keyword>
<dbReference type="EMBL" id="SJPV01000006">
    <property type="protein sequence ID" value="TWU36185.1"/>
    <property type="molecule type" value="Genomic_DNA"/>
</dbReference>
<keyword evidence="1 4" id="KW-0378">Hydrolase</keyword>
<dbReference type="GO" id="GO:0008477">
    <property type="term" value="F:purine nucleosidase activity"/>
    <property type="evidence" value="ECO:0007669"/>
    <property type="project" value="TreeGrafter"/>
</dbReference>
<evidence type="ECO:0000259" key="3">
    <source>
        <dbReference type="Pfam" id="PF01156"/>
    </source>
</evidence>
<gene>
    <name evidence="4" type="primary">rihC</name>
    <name evidence="4" type="ORF">Poly41_39390</name>
</gene>
<dbReference type="Gene3D" id="3.90.245.10">
    <property type="entry name" value="Ribonucleoside hydrolase-like"/>
    <property type="match status" value="1"/>
</dbReference>
<proteinExistence type="predicted"/>
<comment type="caution">
    <text evidence="4">The sequence shown here is derived from an EMBL/GenBank/DDBJ whole genome shotgun (WGS) entry which is preliminary data.</text>
</comment>
<dbReference type="EC" id="3.2.-.-" evidence="4"/>
<name>A0A5C6DIX9_9BACT</name>
<protein>
    <submittedName>
        <fullName evidence="4">Non-specific ribonucleoside hydrolase RihC</fullName>
        <ecNumber evidence="4">3.2.-.-</ecNumber>
    </submittedName>
</protein>
<evidence type="ECO:0000313" key="4">
    <source>
        <dbReference type="EMBL" id="TWU36185.1"/>
    </source>
</evidence>
<dbReference type="RefSeq" id="WP_146528204.1">
    <property type="nucleotide sequence ID" value="NZ_SJPV01000006.1"/>
</dbReference>
<keyword evidence="2 4" id="KW-0326">Glycosidase</keyword>
<dbReference type="GO" id="GO:0005829">
    <property type="term" value="C:cytosol"/>
    <property type="evidence" value="ECO:0007669"/>
    <property type="project" value="TreeGrafter"/>
</dbReference>
<dbReference type="Proteomes" id="UP000319143">
    <property type="component" value="Unassembled WGS sequence"/>
</dbReference>
<organism evidence="4 5">
    <name type="scientific">Novipirellula artificiosorum</name>
    <dbReference type="NCBI Taxonomy" id="2528016"/>
    <lineage>
        <taxon>Bacteria</taxon>
        <taxon>Pseudomonadati</taxon>
        <taxon>Planctomycetota</taxon>
        <taxon>Planctomycetia</taxon>
        <taxon>Pirellulales</taxon>
        <taxon>Pirellulaceae</taxon>
        <taxon>Novipirellula</taxon>
    </lineage>
</organism>
<evidence type="ECO:0000256" key="1">
    <source>
        <dbReference type="ARBA" id="ARBA00022801"/>
    </source>
</evidence>
<dbReference type="OrthoDB" id="9797882at2"/>
<dbReference type="GO" id="GO:0006152">
    <property type="term" value="P:purine nucleoside catabolic process"/>
    <property type="evidence" value="ECO:0007669"/>
    <property type="project" value="TreeGrafter"/>
</dbReference>
<sequence length="313" mass="34086">MTRKIIIDCDPGIDDAAALCIALFDPRVEVLAITATAGTVDSDQATCNVTSILQHLDPSRYPRIGKASVPDDAAVIDDRHLNGPDGLGGCHFQDSARQHLLPSGKVIAELLRQHPGQVTIVCLGPLTNLSKLFQRDPGVVPLIDKIVISGGSVSHPGNVTAAAEFNMYFDALASRDVLASATTKSMVPLDVTDALRFGVDLLERLPSKNTRAGDLLHRIFSYAFRAAHQQLGRELIPLRDAATLMAVIEPDLFTWRNMAGRVETKGELTRGVTVFDQRMRREWPLNMEVAVGVDEEAVKEMVLRGLKYAGQET</sequence>
<dbReference type="InterPro" id="IPR001910">
    <property type="entry name" value="Inosine/uridine_hydrolase_dom"/>
</dbReference>
<dbReference type="PANTHER" id="PTHR12304:SF4">
    <property type="entry name" value="URIDINE NUCLEOSIDASE"/>
    <property type="match status" value="1"/>
</dbReference>
<evidence type="ECO:0000313" key="5">
    <source>
        <dbReference type="Proteomes" id="UP000319143"/>
    </source>
</evidence>
<dbReference type="InterPro" id="IPR023186">
    <property type="entry name" value="IUNH"/>
</dbReference>
<feature type="domain" description="Inosine/uridine-preferring nucleoside hydrolase" evidence="3">
    <location>
        <begin position="5"/>
        <end position="299"/>
    </location>
</feature>